<dbReference type="Gene3D" id="3.30.1340.10">
    <property type="entry name" value="HPr-like"/>
    <property type="match status" value="1"/>
</dbReference>
<evidence type="ECO:0000313" key="2">
    <source>
        <dbReference type="Proteomes" id="UP000824056"/>
    </source>
</evidence>
<name>A0A9D2FNG8_9FIRM</name>
<gene>
    <name evidence="1" type="ORF">H9809_00655</name>
</gene>
<proteinExistence type="predicted"/>
<accession>A0A9D2FNG8</accession>
<dbReference type="EMBL" id="DXBG01000017">
    <property type="protein sequence ID" value="HIZ64409.1"/>
    <property type="molecule type" value="Genomic_DNA"/>
</dbReference>
<dbReference type="InterPro" id="IPR035895">
    <property type="entry name" value="HPr-like_sf"/>
</dbReference>
<dbReference type="SUPFAM" id="SSF55594">
    <property type="entry name" value="HPr-like"/>
    <property type="match status" value="1"/>
</dbReference>
<reference evidence="1" key="1">
    <citation type="journal article" date="2021" name="PeerJ">
        <title>Extensive microbial diversity within the chicken gut microbiome revealed by metagenomics and culture.</title>
        <authorList>
            <person name="Gilroy R."/>
            <person name="Ravi A."/>
            <person name="Getino M."/>
            <person name="Pursley I."/>
            <person name="Horton D.L."/>
            <person name="Alikhan N.F."/>
            <person name="Baker D."/>
            <person name="Gharbi K."/>
            <person name="Hall N."/>
            <person name="Watson M."/>
            <person name="Adriaenssens E.M."/>
            <person name="Foster-Nyarko E."/>
            <person name="Jarju S."/>
            <person name="Secka A."/>
            <person name="Antonio M."/>
            <person name="Oren A."/>
            <person name="Chaudhuri R.R."/>
            <person name="La Ragione R."/>
            <person name="Hildebrand F."/>
            <person name="Pallen M.J."/>
        </authorList>
    </citation>
    <scope>NUCLEOTIDE SEQUENCE</scope>
    <source>
        <strain evidence="1">1068</strain>
    </source>
</reference>
<comment type="caution">
    <text evidence="1">The sequence shown here is derived from an EMBL/GenBank/DDBJ whole genome shotgun (WGS) entry which is preliminary data.</text>
</comment>
<reference evidence="1" key="2">
    <citation type="submission" date="2021-04" db="EMBL/GenBank/DDBJ databases">
        <authorList>
            <person name="Gilroy R."/>
        </authorList>
    </citation>
    <scope>NUCLEOTIDE SEQUENCE</scope>
    <source>
        <strain evidence="1">1068</strain>
    </source>
</reference>
<protein>
    <submittedName>
        <fullName evidence="1">HPr family phosphocarrier protein</fullName>
    </submittedName>
</protein>
<organism evidence="1 2">
    <name type="scientific">Candidatus Blautia pullicola</name>
    <dbReference type="NCBI Taxonomy" id="2838498"/>
    <lineage>
        <taxon>Bacteria</taxon>
        <taxon>Bacillati</taxon>
        <taxon>Bacillota</taxon>
        <taxon>Clostridia</taxon>
        <taxon>Lachnospirales</taxon>
        <taxon>Lachnospiraceae</taxon>
        <taxon>Blautia</taxon>
    </lineage>
</organism>
<dbReference type="Proteomes" id="UP000824056">
    <property type="component" value="Unassembled WGS sequence"/>
</dbReference>
<dbReference type="AlphaFoldDB" id="A0A9D2FNG8"/>
<sequence>MCERTVRFRHVEEIKDFVCAACRCNFDIDIVSDRLVIDAKSILGVLSLDRNQDLRVVYERQEPWFEEILGKYAVA</sequence>
<evidence type="ECO:0000313" key="1">
    <source>
        <dbReference type="EMBL" id="HIZ64409.1"/>
    </source>
</evidence>